<accession>A0A9P5MZ38</accession>
<evidence type="ECO:0000313" key="2">
    <source>
        <dbReference type="EMBL" id="KAF8482415.1"/>
    </source>
</evidence>
<reference evidence="2" key="2">
    <citation type="journal article" date="2020" name="Nat. Commun.">
        <title>Large-scale genome sequencing of mycorrhizal fungi provides insights into the early evolution of symbiotic traits.</title>
        <authorList>
            <person name="Miyauchi S."/>
            <person name="Kiss E."/>
            <person name="Kuo A."/>
            <person name="Drula E."/>
            <person name="Kohler A."/>
            <person name="Sanchez-Garcia M."/>
            <person name="Morin E."/>
            <person name="Andreopoulos B."/>
            <person name="Barry K.W."/>
            <person name="Bonito G."/>
            <person name="Buee M."/>
            <person name="Carver A."/>
            <person name="Chen C."/>
            <person name="Cichocki N."/>
            <person name="Clum A."/>
            <person name="Culley D."/>
            <person name="Crous P.W."/>
            <person name="Fauchery L."/>
            <person name="Girlanda M."/>
            <person name="Hayes R.D."/>
            <person name="Keri Z."/>
            <person name="LaButti K."/>
            <person name="Lipzen A."/>
            <person name="Lombard V."/>
            <person name="Magnuson J."/>
            <person name="Maillard F."/>
            <person name="Murat C."/>
            <person name="Nolan M."/>
            <person name="Ohm R.A."/>
            <person name="Pangilinan J."/>
            <person name="Pereira M.F."/>
            <person name="Perotto S."/>
            <person name="Peter M."/>
            <person name="Pfister S."/>
            <person name="Riley R."/>
            <person name="Sitrit Y."/>
            <person name="Stielow J.B."/>
            <person name="Szollosi G."/>
            <person name="Zifcakova L."/>
            <person name="Stursova M."/>
            <person name="Spatafora J.W."/>
            <person name="Tedersoo L."/>
            <person name="Vaario L.M."/>
            <person name="Yamada A."/>
            <person name="Yan M."/>
            <person name="Wang P."/>
            <person name="Xu J."/>
            <person name="Bruns T."/>
            <person name="Baldrian P."/>
            <person name="Vilgalys R."/>
            <person name="Dunand C."/>
            <person name="Henrissat B."/>
            <person name="Grigoriev I.V."/>
            <person name="Hibbett D."/>
            <person name="Nagy L.G."/>
            <person name="Martin F.M."/>
        </authorList>
    </citation>
    <scope>NUCLEOTIDE SEQUENCE</scope>
    <source>
        <strain evidence="2">Prilba</strain>
    </source>
</reference>
<dbReference type="AlphaFoldDB" id="A0A9P5MZ38"/>
<proteinExistence type="predicted"/>
<comment type="caution">
    <text evidence="2">The sequence shown here is derived from an EMBL/GenBank/DDBJ whole genome shotgun (WGS) entry which is preliminary data.</text>
</comment>
<sequence length="355" mass="38544">MNEEAGGAEGHMGNIRGQELEMRETKTKGGERVTSDGKTEGVGTNKPTQKLEIWILRKPPQLSWVEVASIPEAFRVQAVASTSNAPSDLQGASFGASLLSLGTTSDHDPRFSQGLAPNQWGWVTVLASTTSLQQDHTSFGATYPQVPHIYPNIIPNSTRSSGVHGFSAMRPSAPSTIPPPMTPTFFPSDIHGRAIWTALTHINATNVIWPLLPPTFHLDHGVSAPPTQGIIASTRFDSSQTESVRIFKVPALVDLSYQGFEVSFSTDSVPWNDSSVVSGLADDEDGEQDRAFEMMPTPSDAALRRYIKDLARDKEQAVVQLELRVKAEQEATQNWAKRVCKAAGALVDPAFSPRK</sequence>
<gene>
    <name evidence="2" type="ORF">DFH94DRAFT_843583</name>
</gene>
<protein>
    <submittedName>
        <fullName evidence="2">Uncharacterized protein</fullName>
    </submittedName>
</protein>
<keyword evidence="3" id="KW-1185">Reference proteome</keyword>
<dbReference type="Proteomes" id="UP000759537">
    <property type="component" value="Unassembled WGS sequence"/>
</dbReference>
<feature type="region of interest" description="Disordered" evidence="1">
    <location>
        <begin position="1"/>
        <end position="45"/>
    </location>
</feature>
<dbReference type="OrthoDB" id="3243848at2759"/>
<organism evidence="2 3">
    <name type="scientific">Russula ochroleuca</name>
    <dbReference type="NCBI Taxonomy" id="152965"/>
    <lineage>
        <taxon>Eukaryota</taxon>
        <taxon>Fungi</taxon>
        <taxon>Dikarya</taxon>
        <taxon>Basidiomycota</taxon>
        <taxon>Agaricomycotina</taxon>
        <taxon>Agaricomycetes</taxon>
        <taxon>Russulales</taxon>
        <taxon>Russulaceae</taxon>
        <taxon>Russula</taxon>
    </lineage>
</organism>
<name>A0A9P5MZ38_9AGAM</name>
<reference evidence="2" key="1">
    <citation type="submission" date="2019-10" db="EMBL/GenBank/DDBJ databases">
        <authorList>
            <consortium name="DOE Joint Genome Institute"/>
            <person name="Kuo A."/>
            <person name="Miyauchi S."/>
            <person name="Kiss E."/>
            <person name="Drula E."/>
            <person name="Kohler A."/>
            <person name="Sanchez-Garcia M."/>
            <person name="Andreopoulos B."/>
            <person name="Barry K.W."/>
            <person name="Bonito G."/>
            <person name="Buee M."/>
            <person name="Carver A."/>
            <person name="Chen C."/>
            <person name="Cichocki N."/>
            <person name="Clum A."/>
            <person name="Culley D."/>
            <person name="Crous P.W."/>
            <person name="Fauchery L."/>
            <person name="Girlanda M."/>
            <person name="Hayes R."/>
            <person name="Keri Z."/>
            <person name="LaButti K."/>
            <person name="Lipzen A."/>
            <person name="Lombard V."/>
            <person name="Magnuson J."/>
            <person name="Maillard F."/>
            <person name="Morin E."/>
            <person name="Murat C."/>
            <person name="Nolan M."/>
            <person name="Ohm R."/>
            <person name="Pangilinan J."/>
            <person name="Pereira M."/>
            <person name="Perotto S."/>
            <person name="Peter M."/>
            <person name="Riley R."/>
            <person name="Sitrit Y."/>
            <person name="Stielow B."/>
            <person name="Szollosi G."/>
            <person name="Zifcakova L."/>
            <person name="Stursova M."/>
            <person name="Spatafora J.W."/>
            <person name="Tedersoo L."/>
            <person name="Vaario L.-M."/>
            <person name="Yamada A."/>
            <person name="Yan M."/>
            <person name="Wang P."/>
            <person name="Xu J."/>
            <person name="Bruns T."/>
            <person name="Baldrian P."/>
            <person name="Vilgalys R."/>
            <person name="Henrissat B."/>
            <person name="Grigoriev I.V."/>
            <person name="Hibbett D."/>
            <person name="Nagy L.G."/>
            <person name="Martin F.M."/>
        </authorList>
    </citation>
    <scope>NUCLEOTIDE SEQUENCE</scope>
    <source>
        <strain evidence="2">Prilba</strain>
    </source>
</reference>
<feature type="compositionally biased region" description="Basic and acidic residues" evidence="1">
    <location>
        <begin position="18"/>
        <end position="39"/>
    </location>
</feature>
<dbReference type="EMBL" id="WHVB01000005">
    <property type="protein sequence ID" value="KAF8482415.1"/>
    <property type="molecule type" value="Genomic_DNA"/>
</dbReference>
<evidence type="ECO:0000256" key="1">
    <source>
        <dbReference type="SAM" id="MobiDB-lite"/>
    </source>
</evidence>
<evidence type="ECO:0000313" key="3">
    <source>
        <dbReference type="Proteomes" id="UP000759537"/>
    </source>
</evidence>